<dbReference type="RefSeq" id="WP_254746028.1">
    <property type="nucleotide sequence ID" value="NZ_JANCLU010000028.1"/>
</dbReference>
<evidence type="ECO:0000313" key="3">
    <source>
        <dbReference type="EMBL" id="MCP8940824.1"/>
    </source>
</evidence>
<name>A0ABT1LHA6_9HYPH</name>
<evidence type="ECO:0000313" key="4">
    <source>
        <dbReference type="Proteomes" id="UP001205890"/>
    </source>
</evidence>
<keyword evidence="4" id="KW-1185">Reference proteome</keyword>
<comment type="caution">
    <text evidence="3">The sequence shown here is derived from an EMBL/GenBank/DDBJ whole genome shotgun (WGS) entry which is preliminary data.</text>
</comment>
<feature type="compositionally biased region" description="Pro residues" evidence="1">
    <location>
        <begin position="1"/>
        <end position="18"/>
    </location>
</feature>
<feature type="domain" description="Novel STAND NTPase 1" evidence="2">
    <location>
        <begin position="53"/>
        <end position="378"/>
    </location>
</feature>
<proteinExistence type="predicted"/>
<dbReference type="EMBL" id="JANCLU010000028">
    <property type="protein sequence ID" value="MCP8940824.1"/>
    <property type="molecule type" value="Genomic_DNA"/>
</dbReference>
<dbReference type="InterPro" id="IPR049052">
    <property type="entry name" value="nSTAND1"/>
</dbReference>
<protein>
    <recommendedName>
        <fullName evidence="2">Novel STAND NTPase 1 domain-containing protein</fullName>
    </recommendedName>
</protein>
<dbReference type="Proteomes" id="UP001205890">
    <property type="component" value="Unassembled WGS sequence"/>
</dbReference>
<reference evidence="3 4" key="1">
    <citation type="submission" date="2022-07" db="EMBL/GenBank/DDBJ databases">
        <authorList>
            <person name="Li W.-J."/>
            <person name="Deng Q.-Q."/>
        </authorList>
    </citation>
    <scope>NUCLEOTIDE SEQUENCE [LARGE SCALE GENOMIC DNA]</scope>
    <source>
        <strain evidence="3 4">SYSU M60028</strain>
    </source>
</reference>
<dbReference type="Pfam" id="PF20703">
    <property type="entry name" value="nSTAND1"/>
    <property type="match status" value="1"/>
</dbReference>
<feature type="region of interest" description="Disordered" evidence="1">
    <location>
        <begin position="1"/>
        <end position="20"/>
    </location>
</feature>
<evidence type="ECO:0000256" key="1">
    <source>
        <dbReference type="SAM" id="MobiDB-lite"/>
    </source>
</evidence>
<sequence length="628" mass="68017">MSAQPAPLPPPPAAPPPAETGEGLAAYLAAFARLAGDGRAAQAQDEQGRLTAPYPGMRSFSDSESGVFFGRRAPVEDLIRLLGQRQIIIVLGGSGSGKSSVVRAGLIPDLRLARAIPGRNGRWYVASFMPGRRPARELLDGLWRDLLASAPPATADKAVRVAGGAVPRDAARAEGPGADALREAFHAALTRDGRLDVAGVRRFASEALGEIDFEMNGRLRGGAPSLILLMDQFEEIFKPDVDPAERDDVLALLRDVFEAARRGEAQGFYIAVTLRSEELHRCAEHPALPTVVNSSFYLLELIGEEALRDAIVKPARIVFEDWTIPPPDAAPDAPVAPELVTTLLARSRDIRDGLDHRPDQLPLLQHALRLTWENAARRWSALPAGAPVRVELADLPPGGPATPAQPAYLKECLNEAAGAAFERAVAAYAAIARVPKAEDEARWVLRIVLVSMAQRDDRGNWVRRLLKGAEAARIAADAPGSKGQRRDRREALEAALDELVRHGYVAIRHAGQPFGEREFEVCHEALIRSWRLYGEWLKEAEAVTRALCQMVEAASGLDPSLLKPYPRTPAGLWAWLRARKELAARDVAPVATREQLGKVFCPAPLFGHGWLRDRVARELAARAAAGGG</sequence>
<dbReference type="InterPro" id="IPR027417">
    <property type="entry name" value="P-loop_NTPase"/>
</dbReference>
<dbReference type="SUPFAM" id="SSF52540">
    <property type="entry name" value="P-loop containing nucleoside triphosphate hydrolases"/>
    <property type="match status" value="1"/>
</dbReference>
<organism evidence="3 4">
    <name type="scientific">Alsobacter ponti</name>
    <dbReference type="NCBI Taxonomy" id="2962936"/>
    <lineage>
        <taxon>Bacteria</taxon>
        <taxon>Pseudomonadati</taxon>
        <taxon>Pseudomonadota</taxon>
        <taxon>Alphaproteobacteria</taxon>
        <taxon>Hyphomicrobiales</taxon>
        <taxon>Alsobacteraceae</taxon>
        <taxon>Alsobacter</taxon>
    </lineage>
</organism>
<gene>
    <name evidence="3" type="ORF">NK718_20045</name>
</gene>
<evidence type="ECO:0000259" key="2">
    <source>
        <dbReference type="Pfam" id="PF20703"/>
    </source>
</evidence>
<accession>A0ABT1LHA6</accession>